<dbReference type="GO" id="GO:0008270">
    <property type="term" value="F:zinc ion binding"/>
    <property type="evidence" value="ECO:0007669"/>
    <property type="project" value="InterPro"/>
</dbReference>
<dbReference type="PROSITE" id="PS00463">
    <property type="entry name" value="ZN2_CY6_FUNGAL_1"/>
    <property type="match status" value="1"/>
</dbReference>
<reference evidence="8 9" key="1">
    <citation type="submission" date="2018-02" db="EMBL/GenBank/DDBJ databases">
        <title>Draft genome sequences of Elsinoe sp., causing black scab on jojoba.</title>
        <authorList>
            <person name="Stodart B."/>
            <person name="Jeffress S."/>
            <person name="Ash G."/>
            <person name="Arun Chinnappa K."/>
        </authorList>
    </citation>
    <scope>NUCLEOTIDE SEQUENCE [LARGE SCALE GENOMIC DNA]</scope>
    <source>
        <strain evidence="8 9">Hillstone_2</strain>
    </source>
</reference>
<comment type="caution">
    <text evidence="8">The sequence shown here is derived from an EMBL/GenBank/DDBJ whole genome shotgun (WGS) entry which is preliminary data.</text>
</comment>
<dbReference type="Pfam" id="PF04082">
    <property type="entry name" value="Fungal_trans"/>
    <property type="match status" value="1"/>
</dbReference>
<dbReference type="PROSITE" id="PS50048">
    <property type="entry name" value="ZN2_CY6_FUNGAL_2"/>
    <property type="match status" value="1"/>
</dbReference>
<feature type="region of interest" description="Disordered" evidence="6">
    <location>
        <begin position="249"/>
        <end position="331"/>
    </location>
</feature>
<keyword evidence="2" id="KW-0479">Metal-binding</keyword>
<gene>
    <name evidence="8" type="ORF">C1H76_0930</name>
</gene>
<dbReference type="Gene3D" id="4.10.240.10">
    <property type="entry name" value="Zn(2)-C6 fungal-type DNA-binding domain"/>
    <property type="match status" value="1"/>
</dbReference>
<evidence type="ECO:0000256" key="3">
    <source>
        <dbReference type="ARBA" id="ARBA00023015"/>
    </source>
</evidence>
<dbReference type="SUPFAM" id="SSF57701">
    <property type="entry name" value="Zn2/Cys6 DNA-binding domain"/>
    <property type="match status" value="1"/>
</dbReference>
<dbReference type="PANTHER" id="PTHR47338:SF11">
    <property type="entry name" value="ZN(II)2CYS6 TRANSCRIPTION FACTOR (EUROFUNG)"/>
    <property type="match status" value="1"/>
</dbReference>
<evidence type="ECO:0000256" key="1">
    <source>
        <dbReference type="ARBA" id="ARBA00004123"/>
    </source>
</evidence>
<evidence type="ECO:0000259" key="7">
    <source>
        <dbReference type="PROSITE" id="PS50048"/>
    </source>
</evidence>
<keyword evidence="5" id="KW-0539">Nucleus</keyword>
<evidence type="ECO:0000256" key="6">
    <source>
        <dbReference type="SAM" id="MobiDB-lite"/>
    </source>
</evidence>
<dbReference type="InterPro" id="IPR050815">
    <property type="entry name" value="TF_fung"/>
</dbReference>
<name>A0A4U7BCV5_9PEZI</name>
<feature type="compositionally biased region" description="Polar residues" evidence="6">
    <location>
        <begin position="316"/>
        <end position="326"/>
    </location>
</feature>
<keyword evidence="4" id="KW-0804">Transcription</keyword>
<dbReference type="CDD" id="cd12148">
    <property type="entry name" value="fungal_TF_MHR"/>
    <property type="match status" value="1"/>
</dbReference>
<dbReference type="GO" id="GO:0000981">
    <property type="term" value="F:DNA-binding transcription factor activity, RNA polymerase II-specific"/>
    <property type="evidence" value="ECO:0007669"/>
    <property type="project" value="InterPro"/>
</dbReference>
<dbReference type="InterPro" id="IPR001138">
    <property type="entry name" value="Zn2Cys6_DnaBD"/>
</dbReference>
<dbReference type="GO" id="GO:0005634">
    <property type="term" value="C:nucleus"/>
    <property type="evidence" value="ECO:0007669"/>
    <property type="project" value="UniProtKB-SubCell"/>
</dbReference>
<organism evidence="8 9">
    <name type="scientific">Elsinoe australis</name>
    <dbReference type="NCBI Taxonomy" id="40998"/>
    <lineage>
        <taxon>Eukaryota</taxon>
        <taxon>Fungi</taxon>
        <taxon>Dikarya</taxon>
        <taxon>Ascomycota</taxon>
        <taxon>Pezizomycotina</taxon>
        <taxon>Dothideomycetes</taxon>
        <taxon>Dothideomycetidae</taxon>
        <taxon>Myriangiales</taxon>
        <taxon>Elsinoaceae</taxon>
        <taxon>Elsinoe</taxon>
    </lineage>
</organism>
<dbReference type="AlphaFoldDB" id="A0A4U7BCV5"/>
<feature type="compositionally biased region" description="Basic and acidic residues" evidence="6">
    <location>
        <begin position="136"/>
        <end position="149"/>
    </location>
</feature>
<accession>A0A4U7BCV5</accession>
<evidence type="ECO:0000256" key="2">
    <source>
        <dbReference type="ARBA" id="ARBA00022723"/>
    </source>
</evidence>
<evidence type="ECO:0000313" key="9">
    <source>
        <dbReference type="Proteomes" id="UP000308133"/>
    </source>
</evidence>
<evidence type="ECO:0000256" key="4">
    <source>
        <dbReference type="ARBA" id="ARBA00023163"/>
    </source>
</evidence>
<dbReference type="GO" id="GO:0003677">
    <property type="term" value="F:DNA binding"/>
    <property type="evidence" value="ECO:0007669"/>
    <property type="project" value="InterPro"/>
</dbReference>
<keyword evidence="3" id="KW-0805">Transcription regulation</keyword>
<proteinExistence type="predicted"/>
<comment type="subcellular location">
    <subcellularLocation>
        <location evidence="1">Nucleus</location>
    </subcellularLocation>
</comment>
<feature type="compositionally biased region" description="Polar residues" evidence="6">
    <location>
        <begin position="1"/>
        <end position="11"/>
    </location>
</feature>
<feature type="domain" description="Zn(2)-C6 fungal-type" evidence="7">
    <location>
        <begin position="210"/>
        <end position="240"/>
    </location>
</feature>
<evidence type="ECO:0000256" key="5">
    <source>
        <dbReference type="ARBA" id="ARBA00023242"/>
    </source>
</evidence>
<dbReference type="SMART" id="SM00066">
    <property type="entry name" value="GAL4"/>
    <property type="match status" value="1"/>
</dbReference>
<dbReference type="GO" id="GO:0006351">
    <property type="term" value="P:DNA-templated transcription"/>
    <property type="evidence" value="ECO:0007669"/>
    <property type="project" value="InterPro"/>
</dbReference>
<sequence length="859" mass="94993">MSTTTSSSNPVNGKDASNRQLPGLHELLSPSLRHDTSSPGRYPSMTGALARPNGGSLQSPTGFAPPPQPWQPTHHQPLPGTQSFQTDQRPRDAYYRGPEASHAPPGNLHPPHAYAPPAQRLSISHGSDYRGSLSVHRPDGADETRRDSARSNSTFSSNVECIGQQHFPGRGLCYVYSDGGTCPTVIDGEMVNPMWGTTKAGKARKRLAQACLNCREKKIRCEPRQPRCVQCEKSKRECIMYVPDKPMQLGESTSHQLSRPATQQQHQDMPISSTNAVTLPTLSPAPNRQTPPSMNGSHDSRQHFPMKRRRSDEDGGSTSPQDTLKSFSVRPKLSNASMDHTYINSEQLQREATKVKADSDVSGGGFPLAGISDSASWDVDPVEISRDDTVRLLGAFFAQSIASCNNLFPKRSFWTWATTNTRKTSEERMVLLCMLAVGGVIAKDKSTFAQTCAERASLAVASNFGKFGLSLVQARLLLAVFRYAKGHDNLASEYCSGATHSAKMAALNTEEGCAVDADSGLFGLKREQLKECRRRVFWAVLLLDRQNGVYTHTFNVVPNDMVQLRLPCSESDFESGYTSRAPFFETSLNPPFPASTPEPDATTPGSQIFNVCRISGYVDQFIVSNSYRSSTNYARDYQVFKRNIDEQLSQWYSGLPPDLHISGFSLSKAVQNEITGALTAMSSLYQVTVMRSCRFTRHKQLDRNLVAMNIQKANHSAHQLLQLAHTLCSFGQNLPEGQILQDLVSPFFATAVYFAIDTISAGGYLSDLRNVVGAIMDGFTIIQTIGHVWPFAKIQLSHVERRLNDLQTLFHHPDQALSNITLVDGYGWRCKESYNKVYDIDYDLIYGVDSKEYLHALRA</sequence>
<feature type="compositionally biased region" description="Polar residues" evidence="6">
    <location>
        <begin position="250"/>
        <end position="297"/>
    </location>
</feature>
<dbReference type="PANTHER" id="PTHR47338">
    <property type="entry name" value="ZN(II)2CYS6 TRANSCRIPTION FACTOR (EUROFUNG)-RELATED"/>
    <property type="match status" value="1"/>
</dbReference>
<protein>
    <submittedName>
        <fullName evidence="8">Fungal specific transcription factor domain-containing protein 10</fullName>
    </submittedName>
</protein>
<dbReference type="CDD" id="cd00067">
    <property type="entry name" value="GAL4"/>
    <property type="match status" value="1"/>
</dbReference>
<dbReference type="EMBL" id="PTQR01000011">
    <property type="protein sequence ID" value="TKX26776.1"/>
    <property type="molecule type" value="Genomic_DNA"/>
</dbReference>
<evidence type="ECO:0000313" key="8">
    <source>
        <dbReference type="EMBL" id="TKX26776.1"/>
    </source>
</evidence>
<dbReference type="InterPro" id="IPR007219">
    <property type="entry name" value="XnlR_reg_dom"/>
</dbReference>
<dbReference type="InterPro" id="IPR036864">
    <property type="entry name" value="Zn2-C6_fun-type_DNA-bd_sf"/>
</dbReference>
<feature type="region of interest" description="Disordered" evidence="6">
    <location>
        <begin position="1"/>
        <end position="155"/>
    </location>
</feature>
<dbReference type="Proteomes" id="UP000308133">
    <property type="component" value="Unassembled WGS sequence"/>
</dbReference>
<dbReference type="Pfam" id="PF00172">
    <property type="entry name" value="Zn_clus"/>
    <property type="match status" value="1"/>
</dbReference>